<dbReference type="EMBL" id="ADBV01001453">
    <property type="protein sequence ID" value="EJW84803.1"/>
    <property type="molecule type" value="Genomic_DNA"/>
</dbReference>
<evidence type="ECO:0000313" key="2">
    <source>
        <dbReference type="Proteomes" id="UP000004810"/>
    </source>
</evidence>
<organism evidence="1 2">
    <name type="scientific">Wuchereria bancrofti</name>
    <dbReference type="NCBI Taxonomy" id="6293"/>
    <lineage>
        <taxon>Eukaryota</taxon>
        <taxon>Metazoa</taxon>
        <taxon>Ecdysozoa</taxon>
        <taxon>Nematoda</taxon>
        <taxon>Chromadorea</taxon>
        <taxon>Rhabditida</taxon>
        <taxon>Spirurina</taxon>
        <taxon>Spiruromorpha</taxon>
        <taxon>Filarioidea</taxon>
        <taxon>Onchocercidae</taxon>
        <taxon>Wuchereria</taxon>
    </lineage>
</organism>
<reference evidence="2" key="1">
    <citation type="submission" date="2012-08" db="EMBL/GenBank/DDBJ databases">
        <title>The Genome Sequence of Wuchereria bancrofti.</title>
        <authorList>
            <person name="Nutman T.B."/>
            <person name="Fink D.L."/>
            <person name="Russ C."/>
            <person name="Young S."/>
            <person name="Zeng Q."/>
            <person name="Koehrsen M."/>
            <person name="Alvarado L."/>
            <person name="Berlin A."/>
            <person name="Chapman S.B."/>
            <person name="Chen Z."/>
            <person name="Freedman E."/>
            <person name="Gellesch M."/>
            <person name="Goldberg J."/>
            <person name="Griggs A."/>
            <person name="Gujja S."/>
            <person name="Heilman E.R."/>
            <person name="Heiman D."/>
            <person name="Hepburn T."/>
            <person name="Howarth C."/>
            <person name="Jen D."/>
            <person name="Larson L."/>
            <person name="Lewis B."/>
            <person name="Mehta T."/>
            <person name="Park D."/>
            <person name="Pearson M."/>
            <person name="Roberts A."/>
            <person name="Saif S."/>
            <person name="Shea T."/>
            <person name="Shenoy N."/>
            <person name="Sisk P."/>
            <person name="Stolte C."/>
            <person name="Sykes S."/>
            <person name="Walk T."/>
            <person name="White J."/>
            <person name="Yandava C."/>
            <person name="Haas B."/>
            <person name="Henn M.R."/>
            <person name="Nusbaum C."/>
            <person name="Birren B."/>
        </authorList>
    </citation>
    <scope>NUCLEOTIDE SEQUENCE [LARGE SCALE GENOMIC DNA]</scope>
    <source>
        <strain evidence="2">NA</strain>
    </source>
</reference>
<name>J9ERI3_WUCBA</name>
<gene>
    <name evidence="1" type="ORF">WUBG_04286</name>
</gene>
<comment type="caution">
    <text evidence="1">The sequence shown here is derived from an EMBL/GenBank/DDBJ whole genome shotgun (WGS) entry which is preliminary data.</text>
</comment>
<accession>J9ERI3</accession>
<sequence>MEEYVVNQRIYRNQQEYYAVVRRGQITPKRGSKHEEMPSFNFHAVVLEAYKRNKQINKYIQLIRSKSEIAKKKKDKTTHMMNDDEMAEKEHGQISNENDYCPRNFINYRRRSIHSAQ</sequence>
<evidence type="ECO:0000313" key="1">
    <source>
        <dbReference type="EMBL" id="EJW84803.1"/>
    </source>
</evidence>
<proteinExistence type="predicted"/>
<dbReference type="Proteomes" id="UP000004810">
    <property type="component" value="Unassembled WGS sequence"/>
</dbReference>
<protein>
    <submittedName>
        <fullName evidence="1">Uncharacterized protein</fullName>
    </submittedName>
</protein>
<dbReference type="AlphaFoldDB" id="J9ERI3"/>